<organism evidence="1 2">
    <name type="scientific">Guptibacillus hwajinpoensis</name>
    <dbReference type="NCBI Taxonomy" id="208199"/>
    <lineage>
        <taxon>Bacteria</taxon>
        <taxon>Bacillati</taxon>
        <taxon>Bacillota</taxon>
        <taxon>Bacilli</taxon>
        <taxon>Bacillales</taxon>
        <taxon>Guptibacillaceae</taxon>
        <taxon>Guptibacillus</taxon>
    </lineage>
</organism>
<dbReference type="RefSeq" id="WP_301552065.1">
    <property type="nucleotide sequence ID" value="NZ_JAQRMZ010000006.1"/>
</dbReference>
<gene>
    <name evidence="1" type="ORF">QO000_002354</name>
</gene>
<protein>
    <submittedName>
        <fullName evidence="1">Uncharacterized protein</fullName>
    </submittedName>
</protein>
<reference evidence="1" key="1">
    <citation type="submission" date="2023-07" db="EMBL/GenBank/DDBJ databases">
        <title>Genomic Encyclopedia of Type Strains, Phase IV (KMG-IV): sequencing the most valuable type-strain genomes for metagenomic binning, comparative biology and taxonomic classification.</title>
        <authorList>
            <person name="Goeker M."/>
        </authorList>
    </citation>
    <scope>NUCLEOTIDE SEQUENCE [LARGE SCALE GENOMIC DNA]</scope>
    <source>
        <strain evidence="1">JSM 076093</strain>
    </source>
</reference>
<dbReference type="EMBL" id="JAUSWM010000004">
    <property type="protein sequence ID" value="MDQ0483372.1"/>
    <property type="molecule type" value="Genomic_DNA"/>
</dbReference>
<dbReference type="GeneID" id="301327655"/>
<proteinExistence type="predicted"/>
<evidence type="ECO:0000313" key="1">
    <source>
        <dbReference type="EMBL" id="MDQ0483372.1"/>
    </source>
</evidence>
<name>A0ABU0K5H1_9BACL</name>
<sequence>MGHKPHKKRTVPTATNSLQDECIRVQKVYDWVTDQLSVKKEIEFTDEQIALVETAMEDPSRRPLRIVCNAPETPPLFPLSGSEEEGEGFLCEQIGEKRDVSVALPGGGGFADAQLVDLLFTADMQVMVVDRNGEIVTEVNCNTSVLESFVLCFPNGTDLYVRITKIICRIPSGTVLLNCPSPTSFDLEVIFCVDIQVEAEVKLEVMAKFCSPRHNDLDYDDDDYHECPPIEFPEQCPDIFPRPSCDCSLTGEASGECDAEEDAGKITLYADICSDCSMTDSRMKFNYYDTDSSDGKRNFTYKATGFDQNTLKCIECGDGLKFIIEGTGVTSHGKHLDFKLAAVVDGEDQWFEVHLLNHRGETVYNSGMVEVEDGELEIDDCINFDDLKYKKKH</sequence>
<dbReference type="Proteomes" id="UP001226720">
    <property type="component" value="Unassembled WGS sequence"/>
</dbReference>
<keyword evidence="2" id="KW-1185">Reference proteome</keyword>
<accession>A0ABU0K5H1</accession>
<evidence type="ECO:0000313" key="2">
    <source>
        <dbReference type="Proteomes" id="UP001226720"/>
    </source>
</evidence>
<comment type="caution">
    <text evidence="1">The sequence shown here is derived from an EMBL/GenBank/DDBJ whole genome shotgun (WGS) entry which is preliminary data.</text>
</comment>